<dbReference type="EMBL" id="VSSQ01010158">
    <property type="protein sequence ID" value="MPM43577.1"/>
    <property type="molecule type" value="Genomic_DNA"/>
</dbReference>
<reference evidence="1" key="1">
    <citation type="submission" date="2019-08" db="EMBL/GenBank/DDBJ databases">
        <authorList>
            <person name="Kucharzyk K."/>
            <person name="Murdoch R.W."/>
            <person name="Higgins S."/>
            <person name="Loffler F."/>
        </authorList>
    </citation>
    <scope>NUCLEOTIDE SEQUENCE</scope>
</reference>
<organism evidence="1">
    <name type="scientific">bioreactor metagenome</name>
    <dbReference type="NCBI Taxonomy" id="1076179"/>
    <lineage>
        <taxon>unclassified sequences</taxon>
        <taxon>metagenomes</taxon>
        <taxon>ecological metagenomes</taxon>
    </lineage>
</organism>
<dbReference type="SUPFAM" id="SSF54001">
    <property type="entry name" value="Cysteine proteinases"/>
    <property type="match status" value="1"/>
</dbReference>
<comment type="caution">
    <text evidence="1">The sequence shown here is derived from an EMBL/GenBank/DDBJ whole genome shotgun (WGS) entry which is preliminary data.</text>
</comment>
<gene>
    <name evidence="1" type="ORF">SDC9_90254</name>
</gene>
<dbReference type="AlphaFoldDB" id="A0A644ZS45"/>
<dbReference type="Pfam" id="PF05708">
    <property type="entry name" value="Peptidase_C92"/>
    <property type="match status" value="1"/>
</dbReference>
<accession>A0A644ZS45</accession>
<dbReference type="Gene3D" id="3.90.1720.10">
    <property type="entry name" value="endopeptidase domain like (from Nostoc punctiforme)"/>
    <property type="match status" value="1"/>
</dbReference>
<dbReference type="InterPro" id="IPR024453">
    <property type="entry name" value="Peptidase_C92"/>
</dbReference>
<sequence length="195" mass="22358">MEELLVFVEDLPPGSIFLTRTRNYAITEFIPGEWKHSGIFLGKKSRVMDYFGGDSLLAGMLDTLMNESDVFVLDSYSEGVSVHPIDNLSNMREQSFLTAFAAFTYDGPFSQKALYIKEALGYLGTEYDYDWLTEDHETIFCSELLYIAFKPIGIDMKARTTTFNRDIFTPDDLFRYLNSAAAKRKKFTFYGKLVK</sequence>
<proteinExistence type="predicted"/>
<evidence type="ECO:0008006" key="2">
    <source>
        <dbReference type="Google" id="ProtNLM"/>
    </source>
</evidence>
<evidence type="ECO:0000313" key="1">
    <source>
        <dbReference type="EMBL" id="MPM43577.1"/>
    </source>
</evidence>
<dbReference type="InterPro" id="IPR038765">
    <property type="entry name" value="Papain-like_cys_pep_sf"/>
</dbReference>
<protein>
    <recommendedName>
        <fullName evidence="2">Permuted papain-like amidase YaeF/Yiix C92 family enzyme</fullName>
    </recommendedName>
</protein>
<name>A0A644ZS45_9ZZZZ</name>